<comment type="similarity">
    <text evidence="1">Belongs to the bacterial ribosomal protein bL19 family.</text>
</comment>
<dbReference type="GO" id="GO:0005762">
    <property type="term" value="C:mitochondrial large ribosomal subunit"/>
    <property type="evidence" value="ECO:0007669"/>
    <property type="project" value="TreeGrafter"/>
</dbReference>
<keyword evidence="3" id="KW-0687">Ribonucleoprotein</keyword>
<evidence type="ECO:0000313" key="5">
    <source>
        <dbReference type="Proteomes" id="UP000236544"/>
    </source>
</evidence>
<protein>
    <submittedName>
        <fullName evidence="4">LAQU0S09e02784g1_1</fullName>
    </submittedName>
</protein>
<dbReference type="AlphaFoldDB" id="A0A0P1KUE4"/>
<dbReference type="GO" id="GO:0003735">
    <property type="term" value="F:structural constituent of ribosome"/>
    <property type="evidence" value="ECO:0007669"/>
    <property type="project" value="InterPro"/>
</dbReference>
<reference evidence="5" key="1">
    <citation type="submission" date="2015-10" db="EMBL/GenBank/DDBJ databases">
        <authorList>
            <person name="Devillers H."/>
        </authorList>
    </citation>
    <scope>NUCLEOTIDE SEQUENCE [LARGE SCALE GENOMIC DNA]</scope>
</reference>
<gene>
    <name evidence="4" type="ORF">LAQU0_S09e02784g</name>
</gene>
<organism evidence="4 5">
    <name type="scientific">Lachancea quebecensis</name>
    <dbReference type="NCBI Taxonomy" id="1654605"/>
    <lineage>
        <taxon>Eukaryota</taxon>
        <taxon>Fungi</taxon>
        <taxon>Dikarya</taxon>
        <taxon>Ascomycota</taxon>
        <taxon>Saccharomycotina</taxon>
        <taxon>Saccharomycetes</taxon>
        <taxon>Saccharomycetales</taxon>
        <taxon>Saccharomycetaceae</taxon>
        <taxon>Lachancea</taxon>
    </lineage>
</organism>
<keyword evidence="5" id="KW-1185">Reference proteome</keyword>
<sequence>MLGFRGFSKTFTRGYQIKSTTFKTIPVYPAVQGPSNRSVLNSLSKQELDQKLDPEGWRRNLISTHNKERLRAGDVVRVAYNQQKCKYDNLMGYVLSVDRKALEQDASILLRNQYSKTFVEVRVPIFSPLVERIDLIRRADGRRQRGKHYYIRGTKLDVGDLEAGMRKRR</sequence>
<keyword evidence="2" id="KW-0689">Ribosomal protein</keyword>
<name>A0A0P1KUE4_9SACH</name>
<dbReference type="Proteomes" id="UP000236544">
    <property type="component" value="Unassembled WGS sequence"/>
</dbReference>
<evidence type="ECO:0000256" key="2">
    <source>
        <dbReference type="ARBA" id="ARBA00022980"/>
    </source>
</evidence>
<dbReference type="PANTHER" id="PTHR15680">
    <property type="entry name" value="RIBOSOMAL PROTEIN L19"/>
    <property type="match status" value="1"/>
</dbReference>
<proteinExistence type="inferred from homology"/>
<dbReference type="OrthoDB" id="432645at2759"/>
<dbReference type="InterPro" id="IPR008991">
    <property type="entry name" value="Translation_prot_SH3-like_sf"/>
</dbReference>
<evidence type="ECO:0000256" key="1">
    <source>
        <dbReference type="ARBA" id="ARBA00005781"/>
    </source>
</evidence>
<dbReference type="Pfam" id="PF01245">
    <property type="entry name" value="Ribosomal_L19"/>
    <property type="match status" value="1"/>
</dbReference>
<dbReference type="EMBL" id="LN890527">
    <property type="protein sequence ID" value="CUS23350.1"/>
    <property type="molecule type" value="Genomic_DNA"/>
</dbReference>
<dbReference type="Gene3D" id="2.30.30.790">
    <property type="match status" value="1"/>
</dbReference>
<evidence type="ECO:0000313" key="4">
    <source>
        <dbReference type="EMBL" id="CUS23350.1"/>
    </source>
</evidence>
<accession>A0A0P1KUE4</accession>
<dbReference type="SUPFAM" id="SSF50104">
    <property type="entry name" value="Translation proteins SH3-like domain"/>
    <property type="match status" value="1"/>
</dbReference>
<dbReference type="PANTHER" id="PTHR15680:SF9">
    <property type="entry name" value="LARGE RIBOSOMAL SUBUNIT PROTEIN BL19M"/>
    <property type="match status" value="1"/>
</dbReference>
<dbReference type="InterPro" id="IPR038657">
    <property type="entry name" value="Ribosomal_bL19_sf"/>
</dbReference>
<evidence type="ECO:0000256" key="3">
    <source>
        <dbReference type="ARBA" id="ARBA00023274"/>
    </source>
</evidence>
<dbReference type="GO" id="GO:0006412">
    <property type="term" value="P:translation"/>
    <property type="evidence" value="ECO:0007669"/>
    <property type="project" value="InterPro"/>
</dbReference>
<dbReference type="InterPro" id="IPR001857">
    <property type="entry name" value="Ribosomal_bL19"/>
</dbReference>